<evidence type="ECO:0000313" key="12">
    <source>
        <dbReference type="EMBL" id="SDL74584.1"/>
    </source>
</evidence>
<dbReference type="Pfam" id="PF00589">
    <property type="entry name" value="Phage_integrase"/>
    <property type="match status" value="1"/>
</dbReference>
<dbReference type="EMBL" id="FNFO01000008">
    <property type="protein sequence ID" value="SDL74584.1"/>
    <property type="molecule type" value="Genomic_DNA"/>
</dbReference>
<dbReference type="PROSITE" id="PS51900">
    <property type="entry name" value="CB"/>
    <property type="match status" value="1"/>
</dbReference>
<dbReference type="InterPro" id="IPR044068">
    <property type="entry name" value="CB"/>
</dbReference>
<dbReference type="InterPro" id="IPR011010">
    <property type="entry name" value="DNA_brk_join_enz"/>
</dbReference>
<dbReference type="STRING" id="1075417.SAMN05421823_1088"/>
<dbReference type="Proteomes" id="UP000198510">
    <property type="component" value="Unassembled WGS sequence"/>
</dbReference>
<dbReference type="GO" id="GO:0003677">
    <property type="term" value="F:DNA binding"/>
    <property type="evidence" value="ECO:0007669"/>
    <property type="project" value="UniProtKB-UniRule"/>
</dbReference>
<dbReference type="GO" id="GO:0051301">
    <property type="term" value="P:cell division"/>
    <property type="evidence" value="ECO:0007669"/>
    <property type="project" value="UniProtKB-KW"/>
</dbReference>
<dbReference type="GO" id="GO:0006313">
    <property type="term" value="P:DNA transposition"/>
    <property type="evidence" value="ECO:0007669"/>
    <property type="project" value="UniProtKB-UniRule"/>
</dbReference>
<sequence>MVDSFLEFLQFEKRYSEHTLLSYRNDLTQFEQHLQDTTRRTLEQADYYDVRAWMVKLISTGIAASSVGRKMACLRSFYKYLLKESAIRENPMQRIKSPKIKKKVPVFVPESDIMDVLDRTQFTDDFHGLRDKLVLEMIYGTGIRLSEIIGLKENDISLHNRVIKVLGKRNKERMIPLNVTLTHLLERYLSFKHATFPVDAEGPLIVTDGGDEAYPMFIYRLVRKYLDDVVALEKKSPHVLRHTFATHLLNKGADLNAIKDLLGHSNLAATQVYTHNSLEKMREAFRQAHPKA</sequence>
<keyword evidence="7 9" id="KW-0233">DNA recombination</keyword>
<feature type="domain" description="Tyr recombinase" evidence="10">
    <location>
        <begin position="103"/>
        <end position="286"/>
    </location>
</feature>
<dbReference type="InterPro" id="IPR050090">
    <property type="entry name" value="Tyrosine_recombinase_XerCD"/>
</dbReference>
<keyword evidence="8 9" id="KW-0131">Cell cycle</keyword>
<keyword evidence="6 9" id="KW-0238">DNA-binding</keyword>
<gene>
    <name evidence="9" type="primary">xerC</name>
    <name evidence="12" type="ORF">SAMN05421823_1088</name>
</gene>
<dbReference type="InterPro" id="IPR013762">
    <property type="entry name" value="Integrase-like_cat_sf"/>
</dbReference>
<comment type="subcellular location">
    <subcellularLocation>
        <location evidence="1 9">Cytoplasm</location>
    </subcellularLocation>
</comment>
<dbReference type="InterPro" id="IPR004107">
    <property type="entry name" value="Integrase_SAM-like_N"/>
</dbReference>
<keyword evidence="13" id="KW-1185">Reference proteome</keyword>
<dbReference type="InterPro" id="IPR002104">
    <property type="entry name" value="Integrase_catalytic"/>
</dbReference>
<protein>
    <recommendedName>
        <fullName evidence="9">Tyrosine recombinase XerC</fullName>
    </recommendedName>
</protein>
<dbReference type="PROSITE" id="PS51898">
    <property type="entry name" value="TYR_RECOMBINASE"/>
    <property type="match status" value="1"/>
</dbReference>
<dbReference type="InterPro" id="IPR023009">
    <property type="entry name" value="Tyrosine_recombinase_XerC/XerD"/>
</dbReference>
<accession>A0A1G9MKD4</accession>
<comment type="similarity">
    <text evidence="9">Belongs to the 'phage' integrase family. XerC subfamily.</text>
</comment>
<dbReference type="HAMAP" id="MF_01808">
    <property type="entry name" value="Recomb_XerC_XerD"/>
    <property type="match status" value="1"/>
</dbReference>
<feature type="active site" evidence="9">
    <location>
        <position position="168"/>
    </location>
</feature>
<keyword evidence="5 9" id="KW-0229">DNA integration</keyword>
<evidence type="ECO:0000256" key="9">
    <source>
        <dbReference type="HAMAP-Rule" id="MF_01808"/>
    </source>
</evidence>
<dbReference type="Gene3D" id="1.10.150.130">
    <property type="match status" value="1"/>
</dbReference>
<dbReference type="Pfam" id="PF02899">
    <property type="entry name" value="Phage_int_SAM_1"/>
    <property type="match status" value="1"/>
</dbReference>
<evidence type="ECO:0000256" key="1">
    <source>
        <dbReference type="ARBA" id="ARBA00004496"/>
    </source>
</evidence>
<evidence type="ECO:0000256" key="4">
    <source>
        <dbReference type="ARBA" id="ARBA00022829"/>
    </source>
</evidence>
<evidence type="ECO:0000256" key="7">
    <source>
        <dbReference type="ARBA" id="ARBA00023172"/>
    </source>
</evidence>
<keyword evidence="2 9" id="KW-0963">Cytoplasm</keyword>
<evidence type="ECO:0000259" key="10">
    <source>
        <dbReference type="PROSITE" id="PS51898"/>
    </source>
</evidence>
<comment type="subunit">
    <text evidence="9">Forms a cyclic heterotetrameric complex composed of two molecules of XerC and two molecules of XerD.</text>
</comment>
<feature type="domain" description="Core-binding (CB)" evidence="11">
    <location>
        <begin position="1"/>
        <end position="82"/>
    </location>
</feature>
<dbReference type="RefSeq" id="WP_089684771.1">
    <property type="nucleotide sequence ID" value="NZ_FNFO01000008.1"/>
</dbReference>
<feature type="active site" evidence="9">
    <location>
        <position position="238"/>
    </location>
</feature>
<proteinExistence type="inferred from homology"/>
<dbReference type="GO" id="GO:0005737">
    <property type="term" value="C:cytoplasm"/>
    <property type="evidence" value="ECO:0007669"/>
    <property type="project" value="UniProtKB-SubCell"/>
</dbReference>
<evidence type="ECO:0000259" key="11">
    <source>
        <dbReference type="PROSITE" id="PS51900"/>
    </source>
</evidence>
<organism evidence="12 13">
    <name type="scientific">Catalinimonas alkaloidigena</name>
    <dbReference type="NCBI Taxonomy" id="1075417"/>
    <lineage>
        <taxon>Bacteria</taxon>
        <taxon>Pseudomonadati</taxon>
        <taxon>Bacteroidota</taxon>
        <taxon>Cytophagia</taxon>
        <taxon>Cytophagales</taxon>
        <taxon>Catalimonadaceae</taxon>
        <taxon>Catalinimonas</taxon>
    </lineage>
</organism>
<evidence type="ECO:0000313" key="13">
    <source>
        <dbReference type="Proteomes" id="UP000198510"/>
    </source>
</evidence>
<feature type="active site" evidence="9">
    <location>
        <position position="144"/>
    </location>
</feature>
<feature type="active site" description="O-(3'-phospho-DNA)-tyrosine intermediate" evidence="9">
    <location>
        <position position="273"/>
    </location>
</feature>
<dbReference type="OrthoDB" id="9801717at2"/>
<dbReference type="PANTHER" id="PTHR30349">
    <property type="entry name" value="PHAGE INTEGRASE-RELATED"/>
    <property type="match status" value="1"/>
</dbReference>
<feature type="active site" evidence="9">
    <location>
        <position position="264"/>
    </location>
</feature>
<dbReference type="GO" id="GO:0009037">
    <property type="term" value="F:tyrosine-based site-specific recombinase activity"/>
    <property type="evidence" value="ECO:0007669"/>
    <property type="project" value="UniProtKB-UniRule"/>
</dbReference>
<keyword evidence="3 9" id="KW-0132">Cell division</keyword>
<keyword evidence="4 9" id="KW-0159">Chromosome partition</keyword>
<evidence type="ECO:0000256" key="6">
    <source>
        <dbReference type="ARBA" id="ARBA00023125"/>
    </source>
</evidence>
<evidence type="ECO:0000256" key="2">
    <source>
        <dbReference type="ARBA" id="ARBA00022490"/>
    </source>
</evidence>
<dbReference type="Gene3D" id="1.10.443.10">
    <property type="entry name" value="Intergrase catalytic core"/>
    <property type="match status" value="1"/>
</dbReference>
<evidence type="ECO:0000256" key="8">
    <source>
        <dbReference type="ARBA" id="ARBA00023306"/>
    </source>
</evidence>
<dbReference type="SUPFAM" id="SSF56349">
    <property type="entry name" value="DNA breaking-rejoining enzymes"/>
    <property type="match status" value="1"/>
</dbReference>
<reference evidence="12 13" key="1">
    <citation type="submission" date="2016-10" db="EMBL/GenBank/DDBJ databases">
        <authorList>
            <person name="de Groot N.N."/>
        </authorList>
    </citation>
    <scope>NUCLEOTIDE SEQUENCE [LARGE SCALE GENOMIC DNA]</scope>
    <source>
        <strain evidence="12 13">DSM 25186</strain>
    </source>
</reference>
<dbReference type="GO" id="GO:0007059">
    <property type="term" value="P:chromosome segregation"/>
    <property type="evidence" value="ECO:0007669"/>
    <property type="project" value="UniProtKB-UniRule"/>
</dbReference>
<dbReference type="AlphaFoldDB" id="A0A1G9MKD4"/>
<comment type="function">
    <text evidence="9">Site-specific tyrosine recombinase, which acts by catalyzing the cutting and rejoining of the recombining DNA molecules. The XerC-XerD complex is essential to convert dimers of the bacterial chromosome into monomers to permit their segregation at cell division. It also contributes to the segregational stability of plasmids.</text>
</comment>
<dbReference type="PANTHER" id="PTHR30349:SF77">
    <property type="entry name" value="TYROSINE RECOMBINASE XERC"/>
    <property type="match status" value="1"/>
</dbReference>
<dbReference type="InterPro" id="IPR010998">
    <property type="entry name" value="Integrase_recombinase_N"/>
</dbReference>
<evidence type="ECO:0000256" key="5">
    <source>
        <dbReference type="ARBA" id="ARBA00022908"/>
    </source>
</evidence>
<name>A0A1G9MKD4_9BACT</name>
<evidence type="ECO:0000256" key="3">
    <source>
        <dbReference type="ARBA" id="ARBA00022618"/>
    </source>
</evidence>
<feature type="active site" evidence="9">
    <location>
        <position position="241"/>
    </location>
</feature>